<comment type="caution">
    <text evidence="1">The sequence shown here is derived from an EMBL/GenBank/DDBJ whole genome shotgun (WGS) entry which is preliminary data.</text>
</comment>
<dbReference type="Proteomes" id="UP000289738">
    <property type="component" value="Chromosome B08"/>
</dbReference>
<accession>A0A444Y053</accession>
<reference evidence="1 2" key="1">
    <citation type="submission" date="2019-01" db="EMBL/GenBank/DDBJ databases">
        <title>Sequencing of cultivated peanut Arachis hypogaea provides insights into genome evolution and oil improvement.</title>
        <authorList>
            <person name="Chen X."/>
        </authorList>
    </citation>
    <scope>NUCLEOTIDE SEQUENCE [LARGE SCALE GENOMIC DNA]</scope>
    <source>
        <strain evidence="2">cv. Fuhuasheng</strain>
        <tissue evidence="1">Leaves</tissue>
    </source>
</reference>
<evidence type="ECO:0000313" key="1">
    <source>
        <dbReference type="EMBL" id="RYQ95292.1"/>
    </source>
</evidence>
<protein>
    <submittedName>
        <fullName evidence="1">Uncharacterized protein</fullName>
    </submittedName>
</protein>
<evidence type="ECO:0000313" key="2">
    <source>
        <dbReference type="Proteomes" id="UP000289738"/>
    </source>
</evidence>
<dbReference type="AlphaFoldDB" id="A0A444Y053"/>
<sequence>MDKIYNECVKVKTYSVIELKKINLIITNNLNLPLQKMFHFDKDSREIIKRTIIKSMGRSWKKTRCRLYHDYYDSEKVIEQNISADNWGWFLDYHKSEHTKNKSMYVVLSWSKIVSRRKVGRRELSTLVHKQRDSSYIHEEARTIELWRLRNMMNPLDCCLRIIRLLKLLKKSTQVKSLAWVSNRLLVNSSLLLLINRAMELKERRPKGCCLNYKQSRRPRNKEKDSGG</sequence>
<dbReference type="EMBL" id="SDMP01000018">
    <property type="protein sequence ID" value="RYQ95292.1"/>
    <property type="molecule type" value="Genomic_DNA"/>
</dbReference>
<proteinExistence type="predicted"/>
<name>A0A444Y053_ARAHY</name>
<organism evidence="1 2">
    <name type="scientific">Arachis hypogaea</name>
    <name type="common">Peanut</name>
    <dbReference type="NCBI Taxonomy" id="3818"/>
    <lineage>
        <taxon>Eukaryota</taxon>
        <taxon>Viridiplantae</taxon>
        <taxon>Streptophyta</taxon>
        <taxon>Embryophyta</taxon>
        <taxon>Tracheophyta</taxon>
        <taxon>Spermatophyta</taxon>
        <taxon>Magnoliopsida</taxon>
        <taxon>eudicotyledons</taxon>
        <taxon>Gunneridae</taxon>
        <taxon>Pentapetalae</taxon>
        <taxon>rosids</taxon>
        <taxon>fabids</taxon>
        <taxon>Fabales</taxon>
        <taxon>Fabaceae</taxon>
        <taxon>Papilionoideae</taxon>
        <taxon>50 kb inversion clade</taxon>
        <taxon>dalbergioids sensu lato</taxon>
        <taxon>Dalbergieae</taxon>
        <taxon>Pterocarpus clade</taxon>
        <taxon>Arachis</taxon>
    </lineage>
</organism>
<keyword evidence="2" id="KW-1185">Reference proteome</keyword>
<gene>
    <name evidence="1" type="ORF">Ahy_B08g090402</name>
</gene>